<protein>
    <recommendedName>
        <fullName evidence="5">protein adenylyltransferase</fullName>
        <ecNumber evidence="5">2.7.7.108</ecNumber>
    </recommendedName>
</protein>
<dbReference type="GO" id="GO:0005524">
    <property type="term" value="F:ATP binding"/>
    <property type="evidence" value="ECO:0007669"/>
    <property type="project" value="UniProtKB-KW"/>
</dbReference>
<keyword evidence="4" id="KW-0067">ATP-binding</keyword>
<dbReference type="Proteomes" id="UP000271925">
    <property type="component" value="Unassembled WGS sequence"/>
</dbReference>
<keyword evidence="10" id="KW-1185">Reference proteome</keyword>
<proteinExistence type="predicted"/>
<accession>A0A3P1BDV6</accession>
<dbReference type="OrthoDB" id="9813719at2"/>
<dbReference type="PANTHER" id="PTHR39560">
    <property type="entry name" value="PROTEIN ADENYLYLTRANSFERASE FIC-RELATED"/>
    <property type="match status" value="1"/>
</dbReference>
<organism evidence="9 10">
    <name type="scientific">Larkinella rosea</name>
    <dbReference type="NCBI Taxonomy" id="2025312"/>
    <lineage>
        <taxon>Bacteria</taxon>
        <taxon>Pseudomonadati</taxon>
        <taxon>Bacteroidota</taxon>
        <taxon>Cytophagia</taxon>
        <taxon>Cytophagales</taxon>
        <taxon>Spirosomataceae</taxon>
        <taxon>Larkinella</taxon>
    </lineage>
</organism>
<dbReference type="RefSeq" id="WP_124879025.1">
    <property type="nucleotide sequence ID" value="NZ_RQJO01000015.1"/>
</dbReference>
<dbReference type="SUPFAM" id="SSF140931">
    <property type="entry name" value="Fic-like"/>
    <property type="match status" value="1"/>
</dbReference>
<keyword evidence="2" id="KW-0548">Nucleotidyltransferase</keyword>
<dbReference type="GO" id="GO:0070733">
    <property type="term" value="F:AMPylase activity"/>
    <property type="evidence" value="ECO:0007669"/>
    <property type="project" value="UniProtKB-EC"/>
</dbReference>
<dbReference type="EC" id="2.7.7.108" evidence="5"/>
<gene>
    <name evidence="9" type="ORF">EHT25_29495</name>
</gene>
<evidence type="ECO:0000256" key="6">
    <source>
        <dbReference type="ARBA" id="ARBA00047939"/>
    </source>
</evidence>
<dbReference type="GO" id="GO:0051302">
    <property type="term" value="P:regulation of cell division"/>
    <property type="evidence" value="ECO:0007669"/>
    <property type="project" value="TreeGrafter"/>
</dbReference>
<reference evidence="9 10" key="1">
    <citation type="submission" date="2018-11" db="EMBL/GenBank/DDBJ databases">
        <authorList>
            <person name="Zhou Z."/>
            <person name="Wang G."/>
        </authorList>
    </citation>
    <scope>NUCLEOTIDE SEQUENCE [LARGE SCALE GENOMIC DNA]</scope>
    <source>
        <strain evidence="9 10">KCTC52004</strain>
    </source>
</reference>
<dbReference type="PANTHER" id="PTHR39560:SF1">
    <property type="entry name" value="PROTEIN ADENYLYLTRANSFERASE FIC-RELATED"/>
    <property type="match status" value="1"/>
</dbReference>
<comment type="caution">
    <text evidence="9">The sequence shown here is derived from an EMBL/GenBank/DDBJ whole genome shotgun (WGS) entry which is preliminary data.</text>
</comment>
<evidence type="ECO:0000256" key="4">
    <source>
        <dbReference type="ARBA" id="ARBA00022840"/>
    </source>
</evidence>
<comment type="catalytic activity">
    <reaction evidence="6">
        <text>L-threonyl-[protein] + ATP = 3-O-(5'-adenylyl)-L-threonyl-[protein] + diphosphate</text>
        <dbReference type="Rhea" id="RHEA:54292"/>
        <dbReference type="Rhea" id="RHEA-COMP:11060"/>
        <dbReference type="Rhea" id="RHEA-COMP:13847"/>
        <dbReference type="ChEBI" id="CHEBI:30013"/>
        <dbReference type="ChEBI" id="CHEBI:30616"/>
        <dbReference type="ChEBI" id="CHEBI:33019"/>
        <dbReference type="ChEBI" id="CHEBI:138113"/>
        <dbReference type="EC" id="2.7.7.108"/>
    </reaction>
</comment>
<dbReference type="Gene3D" id="1.10.3290.10">
    <property type="entry name" value="Fido-like domain"/>
    <property type="match status" value="1"/>
</dbReference>
<evidence type="ECO:0000256" key="2">
    <source>
        <dbReference type="ARBA" id="ARBA00022695"/>
    </source>
</evidence>
<evidence type="ECO:0000313" key="9">
    <source>
        <dbReference type="EMBL" id="RRA99111.1"/>
    </source>
</evidence>
<evidence type="ECO:0000256" key="5">
    <source>
        <dbReference type="ARBA" id="ARBA00034531"/>
    </source>
</evidence>
<dbReference type="EMBL" id="RQJO01000015">
    <property type="protein sequence ID" value="RRA99111.1"/>
    <property type="molecule type" value="Genomic_DNA"/>
</dbReference>
<name>A0A3P1BDV6_9BACT</name>
<dbReference type="InterPro" id="IPR036597">
    <property type="entry name" value="Fido-like_dom_sf"/>
</dbReference>
<dbReference type="Pfam" id="PF02661">
    <property type="entry name" value="Fic"/>
    <property type="match status" value="1"/>
</dbReference>
<comment type="catalytic activity">
    <reaction evidence="7">
        <text>L-tyrosyl-[protein] + ATP = O-(5'-adenylyl)-L-tyrosyl-[protein] + diphosphate</text>
        <dbReference type="Rhea" id="RHEA:54288"/>
        <dbReference type="Rhea" id="RHEA-COMP:10136"/>
        <dbReference type="Rhea" id="RHEA-COMP:13846"/>
        <dbReference type="ChEBI" id="CHEBI:30616"/>
        <dbReference type="ChEBI" id="CHEBI:33019"/>
        <dbReference type="ChEBI" id="CHEBI:46858"/>
        <dbReference type="ChEBI" id="CHEBI:83624"/>
        <dbReference type="EC" id="2.7.7.108"/>
    </reaction>
</comment>
<evidence type="ECO:0000256" key="7">
    <source>
        <dbReference type="ARBA" id="ARBA00048696"/>
    </source>
</evidence>
<dbReference type="InterPro" id="IPR003812">
    <property type="entry name" value="Fido"/>
</dbReference>
<evidence type="ECO:0000259" key="8">
    <source>
        <dbReference type="PROSITE" id="PS51459"/>
    </source>
</evidence>
<sequence length="200" mass="22743">MKYQIPYDQNEQLPNRLNLKSTEAIGLAEFEGFLSAEIRLTEQLTSRTRFTCQYIRKMHKLALGHLYGFAGKWRDVNLSKGGFVFAAAHFLPNSMQSLETAVLASLPNRYATHEQLVHDLAVVHAELLFIHPFREGNGRTARLLANLMCRKQGLNSLRWEKIEPNEGAEISFTSYIHAVQQAAGQNYEPMKTIIQAIWPA</sequence>
<evidence type="ECO:0000256" key="3">
    <source>
        <dbReference type="ARBA" id="ARBA00022741"/>
    </source>
</evidence>
<feature type="domain" description="Fido" evidence="8">
    <location>
        <begin position="50"/>
        <end position="196"/>
    </location>
</feature>
<evidence type="ECO:0000313" key="10">
    <source>
        <dbReference type="Proteomes" id="UP000271925"/>
    </source>
</evidence>
<keyword evidence="3" id="KW-0547">Nucleotide-binding</keyword>
<evidence type="ECO:0000256" key="1">
    <source>
        <dbReference type="ARBA" id="ARBA00022679"/>
    </source>
</evidence>
<dbReference type="PROSITE" id="PS51459">
    <property type="entry name" value="FIDO"/>
    <property type="match status" value="1"/>
</dbReference>
<keyword evidence="1" id="KW-0808">Transferase</keyword>
<dbReference type="AlphaFoldDB" id="A0A3P1BDV6"/>